<evidence type="ECO:0000256" key="1">
    <source>
        <dbReference type="ARBA" id="ARBA00012104"/>
    </source>
</evidence>
<evidence type="ECO:0000259" key="6">
    <source>
        <dbReference type="Pfam" id="PF08543"/>
    </source>
</evidence>
<dbReference type="GO" id="GO:0005829">
    <property type="term" value="C:cytosol"/>
    <property type="evidence" value="ECO:0007669"/>
    <property type="project" value="TreeGrafter"/>
</dbReference>
<gene>
    <name evidence="7" type="ORF">SAMN02745178_00100</name>
</gene>
<dbReference type="GO" id="GO:0005524">
    <property type="term" value="F:ATP binding"/>
    <property type="evidence" value="ECO:0007669"/>
    <property type="project" value="UniProtKB-KW"/>
</dbReference>
<dbReference type="EMBL" id="FUYF01000001">
    <property type="protein sequence ID" value="SKA73123.1"/>
    <property type="molecule type" value="Genomic_DNA"/>
</dbReference>
<accession>A0A1T4W769</accession>
<evidence type="ECO:0000256" key="4">
    <source>
        <dbReference type="ARBA" id="ARBA00022777"/>
    </source>
</evidence>
<dbReference type="GeneID" id="93336600"/>
<evidence type="ECO:0000313" key="8">
    <source>
        <dbReference type="Proteomes" id="UP000190286"/>
    </source>
</evidence>
<dbReference type="Gene3D" id="3.40.1190.20">
    <property type="match status" value="1"/>
</dbReference>
<dbReference type="InterPro" id="IPR029056">
    <property type="entry name" value="Ribokinase-like"/>
</dbReference>
<keyword evidence="5" id="KW-0067">ATP-binding</keyword>
<protein>
    <recommendedName>
        <fullName evidence="1">pyridoxal kinase</fullName>
        <ecNumber evidence="1">2.7.1.35</ecNumber>
    </recommendedName>
</protein>
<proteinExistence type="predicted"/>
<dbReference type="PANTHER" id="PTHR10534:SF2">
    <property type="entry name" value="PYRIDOXAL KINASE"/>
    <property type="match status" value="1"/>
</dbReference>
<dbReference type="Pfam" id="PF08543">
    <property type="entry name" value="Phos_pyr_kin"/>
    <property type="match status" value="1"/>
</dbReference>
<dbReference type="EC" id="2.7.1.35" evidence="1"/>
<sequence>MTNAPKTVLAIHDLPGFGRAALSVIVPVLSTLGVQTVALPTAVLSTHTGGLGTPAKLANPGYGPAALEHYHRLGVKFDCIYSGYLADAAQAKLVEQAFELWPRAFKVVDPVLGDGGRLYSGLGADMVPAMYSLCSKADLIVPNVTEAALLLGDPLPGVGSAEQAAAQAARLTRVAPQVVVTGVTGIGGGRYIGCVGAARGGEGYAVKTPLQPRMFHGTGDIFAAVLVGRILRGNVPQAAVQAAAAFVAECIRQTPEGADERLGVWLENALPKLRQE</sequence>
<dbReference type="SUPFAM" id="SSF53613">
    <property type="entry name" value="Ribokinase-like"/>
    <property type="match status" value="1"/>
</dbReference>
<dbReference type="AlphaFoldDB" id="A0A1T4W769"/>
<reference evidence="7 8" key="1">
    <citation type="submission" date="2017-02" db="EMBL/GenBank/DDBJ databases">
        <authorList>
            <person name="Peterson S.W."/>
        </authorList>
    </citation>
    <scope>NUCLEOTIDE SEQUENCE [LARGE SCALE GENOMIC DNA]</scope>
    <source>
        <strain evidence="7 8">ATCC 27749</strain>
    </source>
</reference>
<name>A0A1T4W769_9FIRM</name>
<evidence type="ECO:0000313" key="7">
    <source>
        <dbReference type="EMBL" id="SKA73123.1"/>
    </source>
</evidence>
<dbReference type="STRING" id="745368.SAMN02745178_00100"/>
<keyword evidence="2" id="KW-0808">Transferase</keyword>
<evidence type="ECO:0000256" key="2">
    <source>
        <dbReference type="ARBA" id="ARBA00022679"/>
    </source>
</evidence>
<keyword evidence="4 7" id="KW-0418">Kinase</keyword>
<dbReference type="Proteomes" id="UP000190286">
    <property type="component" value="Unassembled WGS sequence"/>
</dbReference>
<dbReference type="OrthoDB" id="9800808at2"/>
<dbReference type="RefSeq" id="WP_143402640.1">
    <property type="nucleotide sequence ID" value="NZ_CAJKTF010000003.1"/>
</dbReference>
<dbReference type="InterPro" id="IPR013749">
    <property type="entry name" value="PM/HMP-P_kinase-1"/>
</dbReference>
<keyword evidence="8" id="KW-1185">Reference proteome</keyword>
<keyword evidence="3" id="KW-0547">Nucleotide-binding</keyword>
<evidence type="ECO:0000256" key="5">
    <source>
        <dbReference type="ARBA" id="ARBA00022840"/>
    </source>
</evidence>
<evidence type="ECO:0000256" key="3">
    <source>
        <dbReference type="ARBA" id="ARBA00022741"/>
    </source>
</evidence>
<dbReference type="PANTHER" id="PTHR10534">
    <property type="entry name" value="PYRIDOXAL KINASE"/>
    <property type="match status" value="1"/>
</dbReference>
<dbReference type="InterPro" id="IPR004625">
    <property type="entry name" value="PyrdxlKinase"/>
</dbReference>
<dbReference type="GO" id="GO:0008478">
    <property type="term" value="F:pyridoxal kinase activity"/>
    <property type="evidence" value="ECO:0007669"/>
    <property type="project" value="UniProtKB-EC"/>
</dbReference>
<dbReference type="GO" id="GO:0009443">
    <property type="term" value="P:pyridoxal 5'-phosphate salvage"/>
    <property type="evidence" value="ECO:0007669"/>
    <property type="project" value="InterPro"/>
</dbReference>
<feature type="domain" description="Pyridoxamine kinase/Phosphomethylpyrimidine kinase" evidence="6">
    <location>
        <begin position="75"/>
        <end position="255"/>
    </location>
</feature>
<organism evidence="7 8">
    <name type="scientific">Gemmiger formicilis</name>
    <dbReference type="NCBI Taxonomy" id="745368"/>
    <lineage>
        <taxon>Bacteria</taxon>
        <taxon>Bacillati</taxon>
        <taxon>Bacillota</taxon>
        <taxon>Clostridia</taxon>
        <taxon>Eubacteriales</taxon>
        <taxon>Gemmiger</taxon>
    </lineage>
</organism>